<proteinExistence type="predicted"/>
<keyword evidence="1" id="KW-0472">Membrane</keyword>
<dbReference type="GO" id="GO:0016787">
    <property type="term" value="F:hydrolase activity"/>
    <property type="evidence" value="ECO:0007669"/>
    <property type="project" value="InterPro"/>
</dbReference>
<comment type="caution">
    <text evidence="3">The sequence shown here is derived from an EMBL/GenBank/DDBJ whole genome shotgun (WGS) entry which is preliminary data.</text>
</comment>
<keyword evidence="1" id="KW-1133">Transmembrane helix</keyword>
<dbReference type="Gene3D" id="3.60.21.10">
    <property type="match status" value="1"/>
</dbReference>
<protein>
    <recommendedName>
        <fullName evidence="2">Calcineurin-like phosphoesterase domain-containing protein</fullName>
    </recommendedName>
</protein>
<dbReference type="AlphaFoldDB" id="A0A7C4TJ04"/>
<keyword evidence="1" id="KW-0812">Transmembrane</keyword>
<gene>
    <name evidence="3" type="ORF">ENR63_01445</name>
</gene>
<name>A0A7C4TJ04_UNCKA</name>
<evidence type="ECO:0000313" key="3">
    <source>
        <dbReference type="EMBL" id="HGW29569.1"/>
    </source>
</evidence>
<dbReference type="EMBL" id="DSRT01000074">
    <property type="protein sequence ID" value="HGW29569.1"/>
    <property type="molecule type" value="Genomic_DNA"/>
</dbReference>
<feature type="domain" description="Calcineurin-like phosphoesterase" evidence="2">
    <location>
        <begin position="127"/>
        <end position="325"/>
    </location>
</feature>
<feature type="transmembrane region" description="Helical" evidence="1">
    <location>
        <begin position="20"/>
        <end position="41"/>
    </location>
</feature>
<dbReference type="Pfam" id="PF00149">
    <property type="entry name" value="Metallophos"/>
    <property type="match status" value="1"/>
</dbReference>
<dbReference type="PANTHER" id="PTHR43143">
    <property type="entry name" value="METALLOPHOSPHOESTERASE, CALCINEURIN SUPERFAMILY"/>
    <property type="match status" value="1"/>
</dbReference>
<evidence type="ECO:0000259" key="2">
    <source>
        <dbReference type="Pfam" id="PF00149"/>
    </source>
</evidence>
<reference evidence="3" key="1">
    <citation type="journal article" date="2020" name="mSystems">
        <title>Genome- and Community-Level Interaction Insights into Carbon Utilization and Element Cycling Functions of Hydrothermarchaeota in Hydrothermal Sediment.</title>
        <authorList>
            <person name="Zhou Z."/>
            <person name="Liu Y."/>
            <person name="Xu W."/>
            <person name="Pan J."/>
            <person name="Luo Z.H."/>
            <person name="Li M."/>
        </authorList>
    </citation>
    <scope>NUCLEOTIDE SEQUENCE [LARGE SCALE GENOMIC DNA]</scope>
    <source>
        <strain evidence="3">SpSt-417</strain>
    </source>
</reference>
<dbReference type="SUPFAM" id="SSF56300">
    <property type="entry name" value="Metallo-dependent phosphatases"/>
    <property type="match status" value="1"/>
</dbReference>
<accession>A0A7C4TJ04</accession>
<evidence type="ECO:0000256" key="1">
    <source>
        <dbReference type="SAM" id="Phobius"/>
    </source>
</evidence>
<dbReference type="InterPro" id="IPR051918">
    <property type="entry name" value="STPP_CPPED1"/>
</dbReference>
<dbReference type="PANTHER" id="PTHR43143:SF1">
    <property type="entry name" value="SERINE_THREONINE-PROTEIN PHOSPHATASE CPPED1"/>
    <property type="match status" value="1"/>
</dbReference>
<sequence length="380" mass="41653">MKGYPENQEKKVLRPHRPSVLKGFVAVIILSAFVLSVSFSVKYLSSLDISTMSALLSKVGIKNSKIEEVAGDFIQRVGDSGIENGHELNIYSSESDPLTQGKNVIDEDIAATSTRRSDSGIEDSEVLRIGILADLHITAKDKDYEDNRAALLSSFGKVKDLGIDQTLILGDLTNYGDLPSLELVRSLLQNSNLQYRVLPGDHDLADSVGPANFVKIFGKSNDSFVVNGYKFVMFDNSANFTPISQNQLDWLAQELEDADFVFLSQPIYTQGLVLFSNVHMGSTLSSPESPDLLTKQAQVKAQRDTILSMIRNSNVKAVIAGDHHKSSMVEDKEKPGLRHYVVGAIGGNVGEYSQKSLQSQRFSVLELFSDGTFKLGDVTL</sequence>
<organism evidence="3">
    <name type="scientific">candidate division WWE3 bacterium</name>
    <dbReference type="NCBI Taxonomy" id="2053526"/>
    <lineage>
        <taxon>Bacteria</taxon>
        <taxon>Katanobacteria</taxon>
    </lineage>
</organism>
<dbReference type="InterPro" id="IPR004843">
    <property type="entry name" value="Calcineurin-like_PHP"/>
</dbReference>
<dbReference type="InterPro" id="IPR029052">
    <property type="entry name" value="Metallo-depent_PP-like"/>
</dbReference>